<dbReference type="InterPro" id="IPR036961">
    <property type="entry name" value="Kinesin_motor_dom_sf"/>
</dbReference>
<feature type="compositionally biased region" description="Polar residues" evidence="9">
    <location>
        <begin position="1381"/>
        <end position="1399"/>
    </location>
</feature>
<dbReference type="EnsemblPlants" id="Pp3c24_13720V3.3">
    <property type="protein sequence ID" value="Pp3c24_13720V3.3"/>
    <property type="gene ID" value="Pp3c24_13720"/>
</dbReference>
<dbReference type="InterPro" id="IPR001752">
    <property type="entry name" value="Kinesin_motor_dom"/>
</dbReference>
<dbReference type="OrthoDB" id="3176171at2759"/>
<dbReference type="InterPro" id="IPR027417">
    <property type="entry name" value="P-loop_NTPase"/>
</dbReference>
<feature type="binding site" evidence="7">
    <location>
        <begin position="742"/>
        <end position="749"/>
    </location>
    <ligand>
        <name>ATP</name>
        <dbReference type="ChEBI" id="CHEBI:30616"/>
    </ligand>
</feature>
<dbReference type="GO" id="GO:0007018">
    <property type="term" value="P:microtubule-based movement"/>
    <property type="evidence" value="ECO:0007669"/>
    <property type="project" value="InterPro"/>
</dbReference>
<dbReference type="Pfam" id="PF11721">
    <property type="entry name" value="Malectin"/>
    <property type="match status" value="1"/>
</dbReference>
<dbReference type="Gramene" id="Pp3c24_13720V3.4">
    <property type="protein sequence ID" value="Pp3c24_13720V3.4"/>
    <property type="gene ID" value="Pp3c24_13720"/>
</dbReference>
<dbReference type="FunFam" id="3.40.850.10:FF:000057">
    <property type="entry name" value="kinesin-like protein KIN-14R"/>
    <property type="match status" value="1"/>
</dbReference>
<dbReference type="InterPro" id="IPR019821">
    <property type="entry name" value="Kinesin_motor_CS"/>
</dbReference>
<dbReference type="InterPro" id="IPR027640">
    <property type="entry name" value="Kinesin-like_fam"/>
</dbReference>
<dbReference type="PRINTS" id="PR00380">
    <property type="entry name" value="KINESINHEAVY"/>
</dbReference>
<dbReference type="PANTHER" id="PTHR47972">
    <property type="entry name" value="KINESIN-LIKE PROTEIN KLP-3"/>
    <property type="match status" value="1"/>
</dbReference>
<dbReference type="Gene3D" id="2.60.120.430">
    <property type="entry name" value="Galactose-binding lectin"/>
    <property type="match status" value="1"/>
</dbReference>
<feature type="region of interest" description="Disordered" evidence="9">
    <location>
        <begin position="1256"/>
        <end position="1276"/>
    </location>
</feature>
<evidence type="ECO:0000313" key="12">
    <source>
        <dbReference type="Proteomes" id="UP000006727"/>
    </source>
</evidence>
<dbReference type="Proteomes" id="UP000006727">
    <property type="component" value="Chromosome 24"/>
</dbReference>
<evidence type="ECO:0000256" key="3">
    <source>
        <dbReference type="ARBA" id="ARBA00022741"/>
    </source>
</evidence>
<evidence type="ECO:0000256" key="1">
    <source>
        <dbReference type="ARBA" id="ARBA00010899"/>
    </source>
</evidence>
<evidence type="ECO:0000256" key="6">
    <source>
        <dbReference type="ARBA" id="ARBA00023175"/>
    </source>
</evidence>
<feature type="region of interest" description="Disordered" evidence="9">
    <location>
        <begin position="1"/>
        <end position="24"/>
    </location>
</feature>
<keyword evidence="5 8" id="KW-0175">Coiled coil</keyword>
<feature type="region of interest" description="Disordered" evidence="9">
    <location>
        <begin position="1345"/>
        <end position="1425"/>
    </location>
</feature>
<dbReference type="GO" id="GO:0003777">
    <property type="term" value="F:microtubule motor activity"/>
    <property type="evidence" value="ECO:0007669"/>
    <property type="project" value="InterPro"/>
</dbReference>
<feature type="compositionally biased region" description="Polar residues" evidence="9">
    <location>
        <begin position="1345"/>
        <end position="1354"/>
    </location>
</feature>
<keyword evidence="6 7" id="KW-0505">Motor protein</keyword>
<dbReference type="GO" id="GO:0005524">
    <property type="term" value="F:ATP binding"/>
    <property type="evidence" value="ECO:0007669"/>
    <property type="project" value="UniProtKB-UniRule"/>
</dbReference>
<keyword evidence="3 7" id="KW-0547">Nucleotide-binding</keyword>
<sequence length="1442" mass="158661">MAKPSPLCLSLPPSPMNGVQPDPPIRELRNRWPFFSEGELKWLLSPKKSGSNFHEDMESHMASSIGNTMQKDGSKSDIAAENRQAPTTRESPFAFALEDSFDAAATSAQAVPVMDPRSSFSFENDRCDSLELQAINDIGSLRPQSLVSEVVATASGADDTRMPLGVNNRANNFGECKDDNTSLPTSSSQVQNGHPNAFYKNPFAAGLEAIASDDVQEVASILYNGAETSKGRVMLVNSKSEEYDIADQYFTPTKECSDQQELSQSSVDVEAEDVVVLASAMKRESFSFEEGTDMRTFSADDVILAINCGGLPLDSEPHGISYSKDDYYTGGEALKTEKEISGVPDARLYQSSRYGNFSYSFRDLPNGNYLVDLHFAEITFRDGPPGMRVFNVAVQEEKVISELDVYEEVGSNNALILSVCTSTTDGTLSITFEGLTGSPTISAICIHSALPPSCTRLSRNSAVVKKLIVGTGKTPPNTKPLGCEHEFLLKEKELCHITKHTAPHHECNNETRKSDYEARVKELTNECQEAWISLQHSNRVNDTLREDLCAKSLCVDSLATAVENQLSEMNAIKERTCQERQRWFTQVAAAYEEIVALKKEQQLLLNNANEWVASFPDPSIVTRSVQSLLTEHQDLRRKYANESYERKQLYNKVLELKGNIRVFCRCRPLSQAELLANSVSVTEYESASSGDIVVRHGAAGKKLFKFDRVFSPQDDQSDVFADTAPVVVSVLDGYNVCIFAYGQTGTGKTWTMEGSTGNRGVNYRTLEELFTIAAQRKGEINYDISVSVMEVYNEQIRDLLVPVAAQDQPTKKLEIKQAAEGGHHVPGIVEARVTSMAEVWSVLQAGSNSRTVGSTRANDHSSRSHCMLCVMVRGENTITGEVTKSKLWLVDLAGSERVAKSDAQGDRLKEAQNINKSLSALGDVIQALAMKSSHVPFRNSKLTHLLQDSLGGDSKTLMFVQISPNEADLSETLCSLNFASRVRGVELGPARKHLDSNELFKYKQLAEKSKQESRLKDELIRKLEEKLQTTDTKLKAKDQMCQALSEKLKEMGDLDAQLLNERRARLVADASCRDQKATMEKLVVESKLSLDKLAEKLASESRHAKDASAAEARQAREALELVQSKEALEMELKEVKEALHSASATHAKEVSRLMQQLKANAICTTPMQESTRVNGLQTQVEALLRRPALVEAGSGSHAIDRTPTVEYVVKPPNISEVMRNSCTGEVFANENAYPTQNTDVSDVQVRVKGILKTSNTKYVSPNNPPKRVPGRSRRSGFAVKPAVQVNSLVRRSHDSVSSSCNSLSASFTEEELQRLCGGLDLIATSNTSTFDASLQTLAQVLESTPINKGPSSRFPQPKSVHFRSPLLLPPRKDLEMRDGNSPVQESENNRPPTTSNVLATKTARRTTLPAKPSSRSSAAGSNRVVAPVKAQALPVLREKRWN</sequence>
<accession>A0A7I4CLV8</accession>
<dbReference type="Gramene" id="Pp3c24_13720V3.3">
    <property type="protein sequence ID" value="Pp3c24_13720V3.3"/>
    <property type="gene ID" value="Pp3c24_13720"/>
</dbReference>
<dbReference type="GO" id="GO:0008017">
    <property type="term" value="F:microtubule binding"/>
    <property type="evidence" value="ECO:0000318"/>
    <property type="project" value="GO_Central"/>
</dbReference>
<keyword evidence="12" id="KW-1185">Reference proteome</keyword>
<dbReference type="RefSeq" id="XP_073387234.1">
    <property type="nucleotide sequence ID" value="XM_073531133.1"/>
</dbReference>
<keyword evidence="4 7" id="KW-0067">ATP-binding</keyword>
<name>A0A7I4CLV8_PHYPA</name>
<evidence type="ECO:0000256" key="5">
    <source>
        <dbReference type="ARBA" id="ARBA00023054"/>
    </source>
</evidence>
<dbReference type="GeneID" id="112277046"/>
<organism evidence="11 12">
    <name type="scientific">Physcomitrium patens</name>
    <name type="common">Spreading-leaved earth moss</name>
    <name type="synonym">Physcomitrella patens</name>
    <dbReference type="NCBI Taxonomy" id="3218"/>
    <lineage>
        <taxon>Eukaryota</taxon>
        <taxon>Viridiplantae</taxon>
        <taxon>Streptophyta</taxon>
        <taxon>Embryophyta</taxon>
        <taxon>Bryophyta</taxon>
        <taxon>Bryophytina</taxon>
        <taxon>Bryopsida</taxon>
        <taxon>Funariidae</taxon>
        <taxon>Funariales</taxon>
        <taxon>Funariaceae</taxon>
        <taxon>Physcomitrium</taxon>
    </lineage>
</organism>
<dbReference type="SMART" id="SM00129">
    <property type="entry name" value="KISc"/>
    <property type="match status" value="1"/>
</dbReference>
<dbReference type="GO" id="GO:0015630">
    <property type="term" value="C:microtubule cytoskeleton"/>
    <property type="evidence" value="ECO:0000318"/>
    <property type="project" value="GO_Central"/>
</dbReference>
<evidence type="ECO:0000259" key="10">
    <source>
        <dbReference type="PROSITE" id="PS50067"/>
    </source>
</evidence>
<reference evidence="11 12" key="2">
    <citation type="journal article" date="2018" name="Plant J.">
        <title>The Physcomitrella patens chromosome-scale assembly reveals moss genome structure and evolution.</title>
        <authorList>
            <person name="Lang D."/>
            <person name="Ullrich K.K."/>
            <person name="Murat F."/>
            <person name="Fuchs J."/>
            <person name="Jenkins J."/>
            <person name="Haas F.B."/>
            <person name="Piednoel M."/>
            <person name="Gundlach H."/>
            <person name="Van Bel M."/>
            <person name="Meyberg R."/>
            <person name="Vives C."/>
            <person name="Morata J."/>
            <person name="Symeonidi A."/>
            <person name="Hiss M."/>
            <person name="Muchero W."/>
            <person name="Kamisugi Y."/>
            <person name="Saleh O."/>
            <person name="Blanc G."/>
            <person name="Decker E.L."/>
            <person name="van Gessel N."/>
            <person name="Grimwood J."/>
            <person name="Hayes R.D."/>
            <person name="Graham S.W."/>
            <person name="Gunter L.E."/>
            <person name="McDaniel S.F."/>
            <person name="Hoernstein S.N.W."/>
            <person name="Larsson A."/>
            <person name="Li F.W."/>
            <person name="Perroud P.F."/>
            <person name="Phillips J."/>
            <person name="Ranjan P."/>
            <person name="Rokshar D.S."/>
            <person name="Rothfels C.J."/>
            <person name="Schneider L."/>
            <person name="Shu S."/>
            <person name="Stevenson D.W."/>
            <person name="Thummler F."/>
            <person name="Tillich M."/>
            <person name="Villarreal Aguilar J.C."/>
            <person name="Widiez T."/>
            <person name="Wong G.K."/>
            <person name="Wymore A."/>
            <person name="Zhang Y."/>
            <person name="Zimmer A.D."/>
            <person name="Quatrano R.S."/>
            <person name="Mayer K.F.X."/>
            <person name="Goodstein D."/>
            <person name="Casacuberta J.M."/>
            <person name="Vandepoele K."/>
            <person name="Reski R."/>
            <person name="Cuming A.C."/>
            <person name="Tuskan G.A."/>
            <person name="Maumus F."/>
            <person name="Salse J."/>
            <person name="Schmutz J."/>
            <person name="Rensing S.A."/>
        </authorList>
    </citation>
    <scope>NUCLEOTIDE SEQUENCE [LARGE SCALE GENOMIC DNA]</scope>
    <source>
        <strain evidence="11 12">cv. Gransden 2004</strain>
    </source>
</reference>
<evidence type="ECO:0000256" key="9">
    <source>
        <dbReference type="SAM" id="MobiDB-lite"/>
    </source>
</evidence>
<dbReference type="Pfam" id="PF00225">
    <property type="entry name" value="Kinesin"/>
    <property type="match status" value="1"/>
</dbReference>
<dbReference type="InterPro" id="IPR021720">
    <property type="entry name" value="Malectin_dom"/>
</dbReference>
<feature type="coiled-coil region" evidence="8">
    <location>
        <begin position="1002"/>
        <end position="1040"/>
    </location>
</feature>
<evidence type="ECO:0000256" key="4">
    <source>
        <dbReference type="ARBA" id="ARBA00022840"/>
    </source>
</evidence>
<dbReference type="EnsemblPlants" id="Pp3c24_13720V3.2">
    <property type="protein sequence ID" value="Pp3c24_13720V3.2"/>
    <property type="gene ID" value="Pp3c24_13720"/>
</dbReference>
<feature type="domain" description="Kinesin motor" evidence="10">
    <location>
        <begin position="659"/>
        <end position="985"/>
    </location>
</feature>
<dbReference type="Gene3D" id="3.40.850.10">
    <property type="entry name" value="Kinesin motor domain"/>
    <property type="match status" value="1"/>
</dbReference>
<comment type="similarity">
    <text evidence="1">Belongs to the TRAFAC class myosin-kinesin ATPase superfamily. Kinesin family. KIN-14 subfamily.</text>
</comment>
<evidence type="ECO:0000256" key="8">
    <source>
        <dbReference type="SAM" id="Coils"/>
    </source>
</evidence>
<proteinExistence type="inferred from homology"/>
<dbReference type="EnsemblPlants" id="Pp3c24_13720V3.4">
    <property type="protein sequence ID" value="Pp3c24_13720V3.4"/>
    <property type="gene ID" value="Pp3c24_13720"/>
</dbReference>
<dbReference type="PROSITE" id="PS50067">
    <property type="entry name" value="KINESIN_MOTOR_2"/>
    <property type="match status" value="1"/>
</dbReference>
<dbReference type="PANTHER" id="PTHR47972:SF35">
    <property type="entry name" value="KINESIN-LIKE PROTEIN KIN-14Q"/>
    <property type="match status" value="1"/>
</dbReference>
<dbReference type="GO" id="GO:0007017">
    <property type="term" value="P:microtubule-based process"/>
    <property type="evidence" value="ECO:0000318"/>
    <property type="project" value="GO_Central"/>
</dbReference>
<protein>
    <recommendedName>
        <fullName evidence="10">Kinesin motor domain-containing protein</fullName>
    </recommendedName>
</protein>
<evidence type="ECO:0000313" key="11">
    <source>
        <dbReference type="EnsemblPlants" id="Pp3c24_13720V3.2"/>
    </source>
</evidence>
<dbReference type="FunCoup" id="A0A7I4CLV8">
    <property type="interactions" value="240"/>
</dbReference>
<feature type="compositionally biased region" description="Low complexity" evidence="9">
    <location>
        <begin position="1"/>
        <end position="11"/>
    </location>
</feature>
<dbReference type="Gramene" id="Pp3c24_13720V3.2">
    <property type="protein sequence ID" value="Pp3c24_13720V3.2"/>
    <property type="gene ID" value="Pp3c24_13720"/>
</dbReference>
<evidence type="ECO:0000256" key="2">
    <source>
        <dbReference type="ARBA" id="ARBA00022701"/>
    </source>
</evidence>
<dbReference type="EMBL" id="ABEU02000024">
    <property type="status" value="NOT_ANNOTATED_CDS"/>
    <property type="molecule type" value="Genomic_DNA"/>
</dbReference>
<dbReference type="GO" id="GO:0005874">
    <property type="term" value="C:microtubule"/>
    <property type="evidence" value="ECO:0007669"/>
    <property type="project" value="UniProtKB-KW"/>
</dbReference>
<keyword evidence="2" id="KW-0493">Microtubule</keyword>
<feature type="coiled-coil region" evidence="8">
    <location>
        <begin position="1118"/>
        <end position="1145"/>
    </location>
</feature>
<dbReference type="RefSeq" id="XP_073387235.1">
    <property type="nucleotide sequence ID" value="XM_073531134.1"/>
</dbReference>
<dbReference type="PROSITE" id="PS00411">
    <property type="entry name" value="KINESIN_MOTOR_1"/>
    <property type="match status" value="1"/>
</dbReference>
<evidence type="ECO:0000256" key="7">
    <source>
        <dbReference type="PROSITE-ProRule" id="PRU00283"/>
    </source>
</evidence>
<gene>
    <name evidence="11" type="primary">LOC112277046</name>
</gene>
<dbReference type="SUPFAM" id="SSF52540">
    <property type="entry name" value="P-loop containing nucleoside triphosphate hydrolases"/>
    <property type="match status" value="1"/>
</dbReference>
<feature type="region of interest" description="Disordered" evidence="9">
    <location>
        <begin position="65"/>
        <end position="88"/>
    </location>
</feature>
<reference evidence="11 12" key="1">
    <citation type="journal article" date="2008" name="Science">
        <title>The Physcomitrella genome reveals evolutionary insights into the conquest of land by plants.</title>
        <authorList>
            <person name="Rensing S."/>
            <person name="Lang D."/>
            <person name="Zimmer A."/>
            <person name="Terry A."/>
            <person name="Salamov A."/>
            <person name="Shapiro H."/>
            <person name="Nishiyama T."/>
            <person name="Perroud P.-F."/>
            <person name="Lindquist E."/>
            <person name="Kamisugi Y."/>
            <person name="Tanahashi T."/>
            <person name="Sakakibara K."/>
            <person name="Fujita T."/>
            <person name="Oishi K."/>
            <person name="Shin-I T."/>
            <person name="Kuroki Y."/>
            <person name="Toyoda A."/>
            <person name="Suzuki Y."/>
            <person name="Hashimoto A."/>
            <person name="Yamaguchi K."/>
            <person name="Sugano A."/>
            <person name="Kohara Y."/>
            <person name="Fujiyama A."/>
            <person name="Anterola A."/>
            <person name="Aoki S."/>
            <person name="Ashton N."/>
            <person name="Barbazuk W.B."/>
            <person name="Barker E."/>
            <person name="Bennetzen J."/>
            <person name="Bezanilla M."/>
            <person name="Blankenship R."/>
            <person name="Cho S.H."/>
            <person name="Dutcher S."/>
            <person name="Estelle M."/>
            <person name="Fawcett J.A."/>
            <person name="Gundlach H."/>
            <person name="Hanada K."/>
            <person name="Heyl A."/>
            <person name="Hicks K.A."/>
            <person name="Hugh J."/>
            <person name="Lohr M."/>
            <person name="Mayer K."/>
            <person name="Melkozernov A."/>
            <person name="Murata T."/>
            <person name="Nelson D."/>
            <person name="Pils B."/>
            <person name="Prigge M."/>
            <person name="Reiss B."/>
            <person name="Renner T."/>
            <person name="Rombauts S."/>
            <person name="Rushton P."/>
            <person name="Sanderfoot A."/>
            <person name="Schween G."/>
            <person name="Shiu S.-H."/>
            <person name="Stueber K."/>
            <person name="Theodoulou F.L."/>
            <person name="Tu H."/>
            <person name="Van de Peer Y."/>
            <person name="Verrier P.J."/>
            <person name="Waters E."/>
            <person name="Wood A."/>
            <person name="Yang L."/>
            <person name="Cove D."/>
            <person name="Cuming A."/>
            <person name="Hasebe M."/>
            <person name="Lucas S."/>
            <person name="Mishler D.B."/>
            <person name="Reski R."/>
            <person name="Grigoriev I."/>
            <person name="Quatrano R.S."/>
            <person name="Boore J.L."/>
        </authorList>
    </citation>
    <scope>NUCLEOTIDE SEQUENCE [LARGE SCALE GENOMIC DNA]</scope>
    <source>
        <strain evidence="11 12">cv. Gransden 2004</strain>
    </source>
</reference>
<reference evidence="11" key="3">
    <citation type="submission" date="2020-12" db="UniProtKB">
        <authorList>
            <consortium name="EnsemblPlants"/>
        </authorList>
    </citation>
    <scope>IDENTIFICATION</scope>
</reference>
<dbReference type="CDD" id="cd01366">
    <property type="entry name" value="KISc_C_terminal"/>
    <property type="match status" value="1"/>
</dbReference>